<keyword evidence="3" id="KW-1185">Reference proteome</keyword>
<dbReference type="Pfam" id="PF00646">
    <property type="entry name" value="F-box"/>
    <property type="match status" value="1"/>
</dbReference>
<feature type="domain" description="F-box" evidence="1">
    <location>
        <begin position="30"/>
        <end position="59"/>
    </location>
</feature>
<dbReference type="CDD" id="cd09917">
    <property type="entry name" value="F-box_SF"/>
    <property type="match status" value="1"/>
</dbReference>
<sequence length="410" mass="46542">MPPSRRYPGPDSFRVRWLPPTQTPMPDIALDVCWQIFNTLSPLDRIRLSHTSRSWRAAFEPYHLHLLSKLLLRFFPASSPAEFRALQKETGMVISGSAAIQVLENEIWKESDLDLYVEHPNLGRVADFVLSNGYIFRPSEKQIEQADGETLSFEEAYETEMPDSYAFGNIAAVYTFLWGERKVQIISTHCPVLKLILGFHSTVVMNLITHSTIYSLYPHATFQSGLNLHLMCDGRESDQHVAREKYDRRGWTTVRELSNAPFETVHQALTMRARWLGDRYTLSIQLDGGSSPPPPRDGDLDPWADSWALGSLGWPGGGINAKLITTTLRLPALKKEVCVFDSQLARALVKIMPELATQLGGSEETILREAIPFYCRRRQLQTSVLDKYDSERQQLVIQTITALIARLKQI</sequence>
<proteinExistence type="predicted"/>
<evidence type="ECO:0000259" key="1">
    <source>
        <dbReference type="Pfam" id="PF00646"/>
    </source>
</evidence>
<dbReference type="SUPFAM" id="SSF81383">
    <property type="entry name" value="F-box domain"/>
    <property type="match status" value="1"/>
</dbReference>
<name>A0AAD7EZ41_9AGAR</name>
<evidence type="ECO:0000313" key="2">
    <source>
        <dbReference type="EMBL" id="KAJ7357999.1"/>
    </source>
</evidence>
<dbReference type="EMBL" id="JARIHO010000007">
    <property type="protein sequence ID" value="KAJ7357999.1"/>
    <property type="molecule type" value="Genomic_DNA"/>
</dbReference>
<reference evidence="2" key="1">
    <citation type="submission" date="2023-03" db="EMBL/GenBank/DDBJ databases">
        <title>Massive genome expansion in bonnet fungi (Mycena s.s.) driven by repeated elements and novel gene families across ecological guilds.</title>
        <authorList>
            <consortium name="Lawrence Berkeley National Laboratory"/>
            <person name="Harder C.B."/>
            <person name="Miyauchi S."/>
            <person name="Viragh M."/>
            <person name="Kuo A."/>
            <person name="Thoen E."/>
            <person name="Andreopoulos B."/>
            <person name="Lu D."/>
            <person name="Skrede I."/>
            <person name="Drula E."/>
            <person name="Henrissat B."/>
            <person name="Morin E."/>
            <person name="Kohler A."/>
            <person name="Barry K."/>
            <person name="LaButti K."/>
            <person name="Morin E."/>
            <person name="Salamov A."/>
            <person name="Lipzen A."/>
            <person name="Mereny Z."/>
            <person name="Hegedus B."/>
            <person name="Baldrian P."/>
            <person name="Stursova M."/>
            <person name="Weitz H."/>
            <person name="Taylor A."/>
            <person name="Grigoriev I.V."/>
            <person name="Nagy L.G."/>
            <person name="Martin F."/>
            <person name="Kauserud H."/>
        </authorList>
    </citation>
    <scope>NUCLEOTIDE SEQUENCE</scope>
    <source>
        <strain evidence="2">CBHHK002</strain>
    </source>
</reference>
<dbReference type="InterPro" id="IPR036047">
    <property type="entry name" value="F-box-like_dom_sf"/>
</dbReference>
<dbReference type="InterPro" id="IPR001810">
    <property type="entry name" value="F-box_dom"/>
</dbReference>
<evidence type="ECO:0000313" key="3">
    <source>
        <dbReference type="Proteomes" id="UP001218218"/>
    </source>
</evidence>
<gene>
    <name evidence="2" type="ORF">DFH08DRAFT_953198</name>
</gene>
<dbReference type="AlphaFoldDB" id="A0AAD7EZ41"/>
<dbReference type="Proteomes" id="UP001218218">
    <property type="component" value="Unassembled WGS sequence"/>
</dbReference>
<protein>
    <recommendedName>
        <fullName evidence="1">F-box domain-containing protein</fullName>
    </recommendedName>
</protein>
<accession>A0AAD7EZ41</accession>
<comment type="caution">
    <text evidence="2">The sequence shown here is derived from an EMBL/GenBank/DDBJ whole genome shotgun (WGS) entry which is preliminary data.</text>
</comment>
<organism evidence="2 3">
    <name type="scientific">Mycena albidolilacea</name>
    <dbReference type="NCBI Taxonomy" id="1033008"/>
    <lineage>
        <taxon>Eukaryota</taxon>
        <taxon>Fungi</taxon>
        <taxon>Dikarya</taxon>
        <taxon>Basidiomycota</taxon>
        <taxon>Agaricomycotina</taxon>
        <taxon>Agaricomycetes</taxon>
        <taxon>Agaricomycetidae</taxon>
        <taxon>Agaricales</taxon>
        <taxon>Marasmiineae</taxon>
        <taxon>Mycenaceae</taxon>
        <taxon>Mycena</taxon>
    </lineage>
</organism>